<dbReference type="InterPro" id="IPR007438">
    <property type="entry name" value="DUF488"/>
</dbReference>
<dbReference type="PANTHER" id="PTHR39337">
    <property type="entry name" value="BLR5642 PROTEIN"/>
    <property type="match status" value="1"/>
</dbReference>
<sequence>MTCSAGTLWTIGHSTREWEVFAGMLGETGIEVLADVRRFAGSRRNPQFSPLVMAPALAEAGIEYVPMPEFGGRRKPQPDSPNGAWRVAAFRGYADYMAEPEFVLARGRLMRMAGERRVAVMCAEAVWWRCHRRLIADDFTARGWQVCHLMAPGKSVVHELNADARMVGDVLQYPAPDAGQGVLFGQADMR</sequence>
<evidence type="ECO:0000313" key="2">
    <source>
        <dbReference type="Proteomes" id="UP001595705"/>
    </source>
</evidence>
<accession>A0ABV7XJ53</accession>
<gene>
    <name evidence="1" type="ORF">ACFONC_04095</name>
</gene>
<proteinExistence type="predicted"/>
<keyword evidence="2" id="KW-1185">Reference proteome</keyword>
<evidence type="ECO:0000313" key="1">
    <source>
        <dbReference type="EMBL" id="MFC3715329.1"/>
    </source>
</evidence>
<dbReference type="Proteomes" id="UP001595705">
    <property type="component" value="Unassembled WGS sequence"/>
</dbReference>
<dbReference type="RefSeq" id="WP_386742455.1">
    <property type="nucleotide sequence ID" value="NZ_JBHRYA010000003.1"/>
</dbReference>
<organism evidence="1 2">
    <name type="scientific">Luteimonas soli</name>
    <dbReference type="NCBI Taxonomy" id="1648966"/>
    <lineage>
        <taxon>Bacteria</taxon>
        <taxon>Pseudomonadati</taxon>
        <taxon>Pseudomonadota</taxon>
        <taxon>Gammaproteobacteria</taxon>
        <taxon>Lysobacterales</taxon>
        <taxon>Lysobacteraceae</taxon>
        <taxon>Luteimonas</taxon>
    </lineage>
</organism>
<name>A0ABV7XJ53_9GAMM</name>
<dbReference type="PIRSF" id="PIRSF024492">
    <property type="entry name" value="UCP024492"/>
    <property type="match status" value="1"/>
</dbReference>
<reference evidence="2" key="1">
    <citation type="journal article" date="2019" name="Int. J. Syst. Evol. Microbiol.">
        <title>The Global Catalogue of Microorganisms (GCM) 10K type strain sequencing project: providing services to taxonomists for standard genome sequencing and annotation.</title>
        <authorList>
            <consortium name="The Broad Institute Genomics Platform"/>
            <consortium name="The Broad Institute Genome Sequencing Center for Infectious Disease"/>
            <person name="Wu L."/>
            <person name="Ma J."/>
        </authorList>
    </citation>
    <scope>NUCLEOTIDE SEQUENCE [LARGE SCALE GENOMIC DNA]</scope>
    <source>
        <strain evidence="2">KCTC 42441</strain>
    </source>
</reference>
<dbReference type="InterPro" id="IPR014519">
    <property type="entry name" value="UCP024492"/>
</dbReference>
<dbReference type="EMBL" id="JBHRYA010000003">
    <property type="protein sequence ID" value="MFC3715329.1"/>
    <property type="molecule type" value="Genomic_DNA"/>
</dbReference>
<protein>
    <submittedName>
        <fullName evidence="1">DUF488 family protein</fullName>
    </submittedName>
</protein>
<comment type="caution">
    <text evidence="1">The sequence shown here is derived from an EMBL/GenBank/DDBJ whole genome shotgun (WGS) entry which is preliminary data.</text>
</comment>
<dbReference type="PANTHER" id="PTHR39337:SF1">
    <property type="entry name" value="BLR5642 PROTEIN"/>
    <property type="match status" value="1"/>
</dbReference>
<dbReference type="Pfam" id="PF04343">
    <property type="entry name" value="DUF488"/>
    <property type="match status" value="1"/>
</dbReference>